<sequence>MLNSKPLGPHLLATTLLIGTALPGFAATAADDYLSFKFSPETPYYFENGKVDFGTYNGFRRYHSECHVCHGPAGLGSSYAPALMKSMQVLTFNQFVDVVIHGRTGLDERVMPSFASNMNVLPYISDIYAYLKARADGVIGTARPDKFPKVTKNAQAATN</sequence>
<dbReference type="InterPro" id="IPR036909">
    <property type="entry name" value="Cyt_c-like_dom_sf"/>
</dbReference>
<dbReference type="Gene3D" id="1.10.760.10">
    <property type="entry name" value="Cytochrome c-like domain"/>
    <property type="match status" value="1"/>
</dbReference>
<dbReference type="SUPFAM" id="SSF46626">
    <property type="entry name" value="Cytochrome c"/>
    <property type="match status" value="1"/>
</dbReference>
<keyword evidence="2 4" id="KW-0479">Metal-binding</keyword>
<feature type="chain" id="PRO_5045261628" description="Cytochrome c domain-containing protein" evidence="5">
    <location>
        <begin position="27"/>
        <end position="159"/>
    </location>
</feature>
<accession>A0ABW4YE99</accession>
<dbReference type="RefSeq" id="WP_386028890.1">
    <property type="nucleotide sequence ID" value="NZ_JBHUHX010000062.1"/>
</dbReference>
<dbReference type="EMBL" id="JBHUHX010000062">
    <property type="protein sequence ID" value="MFD2114031.1"/>
    <property type="molecule type" value="Genomic_DNA"/>
</dbReference>
<evidence type="ECO:0000256" key="2">
    <source>
        <dbReference type="ARBA" id="ARBA00022723"/>
    </source>
</evidence>
<keyword evidence="5" id="KW-0732">Signal</keyword>
<protein>
    <recommendedName>
        <fullName evidence="6">Cytochrome c domain-containing protein</fullName>
    </recommendedName>
</protein>
<proteinExistence type="predicted"/>
<comment type="caution">
    <text evidence="7">The sequence shown here is derived from an EMBL/GenBank/DDBJ whole genome shotgun (WGS) entry which is preliminary data.</text>
</comment>
<dbReference type="Proteomes" id="UP001597337">
    <property type="component" value="Unassembled WGS sequence"/>
</dbReference>
<feature type="signal peptide" evidence="5">
    <location>
        <begin position="1"/>
        <end position="26"/>
    </location>
</feature>
<evidence type="ECO:0000259" key="6">
    <source>
        <dbReference type="PROSITE" id="PS51007"/>
    </source>
</evidence>
<organism evidence="7 8">
    <name type="scientific">Thiorhodococcus fuscus</name>
    <dbReference type="NCBI Taxonomy" id="527200"/>
    <lineage>
        <taxon>Bacteria</taxon>
        <taxon>Pseudomonadati</taxon>
        <taxon>Pseudomonadota</taxon>
        <taxon>Gammaproteobacteria</taxon>
        <taxon>Chromatiales</taxon>
        <taxon>Chromatiaceae</taxon>
        <taxon>Thiorhodococcus</taxon>
    </lineage>
</organism>
<keyword evidence="3 4" id="KW-0408">Iron</keyword>
<dbReference type="PROSITE" id="PS51007">
    <property type="entry name" value="CYTC"/>
    <property type="match status" value="1"/>
</dbReference>
<evidence type="ECO:0000256" key="3">
    <source>
        <dbReference type="ARBA" id="ARBA00023004"/>
    </source>
</evidence>
<evidence type="ECO:0000256" key="5">
    <source>
        <dbReference type="SAM" id="SignalP"/>
    </source>
</evidence>
<evidence type="ECO:0000313" key="8">
    <source>
        <dbReference type="Proteomes" id="UP001597337"/>
    </source>
</evidence>
<reference evidence="8" key="1">
    <citation type="journal article" date="2019" name="Int. J. Syst. Evol. Microbiol.">
        <title>The Global Catalogue of Microorganisms (GCM) 10K type strain sequencing project: providing services to taxonomists for standard genome sequencing and annotation.</title>
        <authorList>
            <consortium name="The Broad Institute Genomics Platform"/>
            <consortium name="The Broad Institute Genome Sequencing Center for Infectious Disease"/>
            <person name="Wu L."/>
            <person name="Ma J."/>
        </authorList>
    </citation>
    <scope>NUCLEOTIDE SEQUENCE [LARGE SCALE GENOMIC DNA]</scope>
    <source>
        <strain evidence="8">KACC 12597</strain>
    </source>
</reference>
<evidence type="ECO:0000313" key="7">
    <source>
        <dbReference type="EMBL" id="MFD2114031.1"/>
    </source>
</evidence>
<evidence type="ECO:0000256" key="4">
    <source>
        <dbReference type="PROSITE-ProRule" id="PRU00433"/>
    </source>
</evidence>
<keyword evidence="8" id="KW-1185">Reference proteome</keyword>
<name>A0ABW4YE99_9GAMM</name>
<evidence type="ECO:0000256" key="1">
    <source>
        <dbReference type="ARBA" id="ARBA00022617"/>
    </source>
</evidence>
<feature type="domain" description="Cytochrome c" evidence="6">
    <location>
        <begin position="44"/>
        <end position="135"/>
    </location>
</feature>
<gene>
    <name evidence="7" type="ORF">ACFSJC_19455</name>
</gene>
<keyword evidence="1 4" id="KW-0349">Heme</keyword>
<dbReference type="InterPro" id="IPR009056">
    <property type="entry name" value="Cyt_c-like_dom"/>
</dbReference>